<evidence type="ECO:0000313" key="2">
    <source>
        <dbReference type="Proteomes" id="UP000078116"/>
    </source>
</evidence>
<evidence type="ECO:0000313" key="1">
    <source>
        <dbReference type="EMBL" id="OAJ64926.1"/>
    </source>
</evidence>
<proteinExistence type="predicted"/>
<dbReference type="AlphaFoldDB" id="A0A1A9NE77"/>
<reference evidence="1 2" key="1">
    <citation type="submission" date="2016-04" db="EMBL/GenBank/DDBJ databases">
        <title>Reclassification of Paraburkholderia panaciterrae (Farh et al. 2015) Dobritsa &amp; Samadpour 2016 as a later homotypic synonym of Paraburkholderia ginsengiterrae (Farh et al. 2015) Dobritsa &amp; Samadpour 2016.</title>
        <authorList>
            <person name="Dobritsa A.P."/>
            <person name="Kutumbaka K."/>
            <person name="Samadpour M."/>
        </authorList>
    </citation>
    <scope>NUCLEOTIDE SEQUENCE [LARGE SCALE GENOMIC DNA]</scope>
    <source>
        <strain evidence="1 2">DCY85</strain>
    </source>
</reference>
<organism evidence="1 2">
    <name type="scientific">Paraburkholderia ginsengiterrae</name>
    <dbReference type="NCBI Taxonomy" id="1462993"/>
    <lineage>
        <taxon>Bacteria</taxon>
        <taxon>Pseudomonadati</taxon>
        <taxon>Pseudomonadota</taxon>
        <taxon>Betaproteobacteria</taxon>
        <taxon>Burkholderiales</taxon>
        <taxon>Burkholderiaceae</taxon>
        <taxon>Paraburkholderia</taxon>
    </lineage>
</organism>
<protein>
    <submittedName>
        <fullName evidence="1">Uncharacterized protein</fullName>
    </submittedName>
</protein>
<name>A0A1A9NE77_9BURK</name>
<comment type="caution">
    <text evidence="1">The sequence shown here is derived from an EMBL/GenBank/DDBJ whole genome shotgun (WGS) entry which is preliminary data.</text>
</comment>
<sequence>MKWAVEVTRRGCSTRWQKCIWTGVCGGVAAVTGGGVADAGPTGAAVAAESAGGVSGTGSAPI</sequence>
<gene>
    <name evidence="1" type="ORF">A6V37_37775</name>
</gene>
<dbReference type="EMBL" id="LXKA01000069">
    <property type="protein sequence ID" value="OAJ64926.1"/>
    <property type="molecule type" value="Genomic_DNA"/>
</dbReference>
<dbReference type="Proteomes" id="UP000078116">
    <property type="component" value="Unassembled WGS sequence"/>
</dbReference>
<accession>A0A1A9NE77</accession>